<keyword evidence="2" id="KW-1185">Reference proteome</keyword>
<dbReference type="InterPro" id="IPR027417">
    <property type="entry name" value="P-loop_NTPase"/>
</dbReference>
<reference evidence="2" key="1">
    <citation type="journal article" date="2019" name="Int. J. Syst. Evol. Microbiol.">
        <title>The Global Catalogue of Microorganisms (GCM) 10K type strain sequencing project: providing services to taxonomists for standard genome sequencing and annotation.</title>
        <authorList>
            <consortium name="The Broad Institute Genomics Platform"/>
            <consortium name="The Broad Institute Genome Sequencing Center for Infectious Disease"/>
            <person name="Wu L."/>
            <person name="Ma J."/>
        </authorList>
    </citation>
    <scope>NUCLEOTIDE SEQUENCE [LARGE SCALE GENOMIC DNA]</scope>
    <source>
        <strain evidence="2">NBRC 112299</strain>
    </source>
</reference>
<sequence length="438" mass="46760">MCGLWPFVVGAGAPMVGVPIGRHLGTGATVCCDPVSWFNRARLISNPSIFVMGLPGRGKSSLVKRMVTGLAGYGVNPIVAGDLKPDYVNVVRALGGQVIRLGRGRGHLNVMDPGEAREAAKQLRDAGHTKAAQELEAESHGRRLTMVSALIELVRHAPITDREETILDQALRFIDAHNPDVPVLADVLAVIRSAPESVRAVALDRGDTARYQTITEHLEASLIALTGKGRLGEMFAHPTDEPMHLDRPVAFDISGIDESDRELSAAALMACWSTAFASVAVAGALADAGIGQRRHYFVVMDEMWRALRASSGMVDRVDALTRLNRTIGVGLAMITHTMNDLEALPNSEDRAKARGFVERAGLVACAGLPQSEIPLLRSIMSLSAAEADTLTSWGAPPAWNQAGANTTPPGVGQFLIKVQGRPGIPVHVDLTVDEARRV</sequence>
<comment type="caution">
    <text evidence="1">The sequence shown here is derived from an EMBL/GenBank/DDBJ whole genome shotgun (WGS) entry which is preliminary data.</text>
</comment>
<evidence type="ECO:0000313" key="1">
    <source>
        <dbReference type="EMBL" id="GMA37917.1"/>
    </source>
</evidence>
<dbReference type="EMBL" id="BSUN01000003">
    <property type="protein sequence ID" value="GMA37917.1"/>
    <property type="molecule type" value="Genomic_DNA"/>
</dbReference>
<evidence type="ECO:0000313" key="2">
    <source>
        <dbReference type="Proteomes" id="UP001157125"/>
    </source>
</evidence>
<dbReference type="SUPFAM" id="SSF52540">
    <property type="entry name" value="P-loop containing nucleoside triphosphate hydrolases"/>
    <property type="match status" value="1"/>
</dbReference>
<accession>A0ABQ6IJ08</accession>
<name>A0ABQ6IJ08_9MICO</name>
<dbReference type="Gene3D" id="3.40.50.300">
    <property type="entry name" value="P-loop containing nucleotide triphosphate hydrolases"/>
    <property type="match status" value="2"/>
</dbReference>
<dbReference type="Proteomes" id="UP001157125">
    <property type="component" value="Unassembled WGS sequence"/>
</dbReference>
<gene>
    <name evidence="1" type="ORF">GCM10025876_41210</name>
</gene>
<organism evidence="1 2">
    <name type="scientific">Demequina litorisediminis</name>
    <dbReference type="NCBI Taxonomy" id="1849022"/>
    <lineage>
        <taxon>Bacteria</taxon>
        <taxon>Bacillati</taxon>
        <taxon>Actinomycetota</taxon>
        <taxon>Actinomycetes</taxon>
        <taxon>Micrococcales</taxon>
        <taxon>Demequinaceae</taxon>
        <taxon>Demequina</taxon>
    </lineage>
</organism>
<protein>
    <submittedName>
        <fullName evidence="1">ATPase</fullName>
    </submittedName>
</protein>
<proteinExistence type="predicted"/>
<dbReference type="RefSeq" id="WP_284329589.1">
    <property type="nucleotide sequence ID" value="NZ_BSUN01000003.1"/>
</dbReference>